<dbReference type="InterPro" id="IPR047153">
    <property type="entry name" value="TRIM45/56/19-like"/>
</dbReference>
<keyword evidence="1" id="KW-0862">Zinc</keyword>
<keyword evidence="2" id="KW-0175">Coiled coil</keyword>
<dbReference type="InterPro" id="IPR011042">
    <property type="entry name" value="6-blade_b-propeller_TolB-like"/>
</dbReference>
<dbReference type="PROSITE" id="PS50119">
    <property type="entry name" value="ZF_BBOX"/>
    <property type="match status" value="1"/>
</dbReference>
<sequence>MATNRSICGVCDNRQITKPSEVWCSECDEGLCGECKEHHAVSKATRNHETVSIAEYKKLPTEVLQIVQICKLHNEKYELFCNKHDCPCCKKCLKIHSDCKGFTDINELIKNVRTSNAFYEIEQTLHETVENIKRISANRKHILISLGQSKRKIEVEIKQARTKMNTHLDELQNDLIKELMAVEQRESSKIQKLLTTLRRKEKEITEFQANIFNIKKHASELQIFLAMKHYEKDIAQEEKFVQSLTKSDTMSLVNISCQINKSLQEITDNVQKFGEIKVNSDPCNFSIQKRKHKQAQIMVALPTRNIDNLTVTLQKRIDTKLSNVRGCCIFPDGRMVFSCYTQDKIRLFKSDGSNDFDINNNCTFDVVFIGDDCIAVTSGNSYKIDAINTKNNTLEKKIAVKSDSDGAVYKDGHLIYCAKEKGLQMLNLSNESITNVTKNKLSSRAYVTTFGEKLFYTNKDIDSVTCCDYHGNILWTFCDSSVLSIPLGISVDNYGNVFVLGYDTNNVVVISPDGQRFRQLLSRDDGLNGPQVLHYDQLTNKLLVANYRETAFLYEVK</sequence>
<evidence type="ECO:0000313" key="4">
    <source>
        <dbReference type="EMBL" id="CAC5391958.1"/>
    </source>
</evidence>
<accession>A0A6J8C6B1</accession>
<feature type="domain" description="B box-type" evidence="3">
    <location>
        <begin position="3"/>
        <end position="53"/>
    </location>
</feature>
<evidence type="ECO:0000256" key="1">
    <source>
        <dbReference type="PROSITE-ProRule" id="PRU00024"/>
    </source>
</evidence>
<evidence type="ECO:0000256" key="2">
    <source>
        <dbReference type="SAM" id="Coils"/>
    </source>
</evidence>
<evidence type="ECO:0000313" key="5">
    <source>
        <dbReference type="Proteomes" id="UP000507470"/>
    </source>
</evidence>
<dbReference type="Proteomes" id="UP000507470">
    <property type="component" value="Unassembled WGS sequence"/>
</dbReference>
<organism evidence="4 5">
    <name type="scientific">Mytilus coruscus</name>
    <name type="common">Sea mussel</name>
    <dbReference type="NCBI Taxonomy" id="42192"/>
    <lineage>
        <taxon>Eukaryota</taxon>
        <taxon>Metazoa</taxon>
        <taxon>Spiralia</taxon>
        <taxon>Lophotrochozoa</taxon>
        <taxon>Mollusca</taxon>
        <taxon>Bivalvia</taxon>
        <taxon>Autobranchia</taxon>
        <taxon>Pteriomorphia</taxon>
        <taxon>Mytilida</taxon>
        <taxon>Mytiloidea</taxon>
        <taxon>Mytilidae</taxon>
        <taxon>Mytilinae</taxon>
        <taxon>Mytilus</taxon>
    </lineage>
</organism>
<evidence type="ECO:0000259" key="3">
    <source>
        <dbReference type="PROSITE" id="PS50119"/>
    </source>
</evidence>
<proteinExistence type="predicted"/>
<protein>
    <recommendedName>
        <fullName evidence="3">B box-type domain-containing protein</fullName>
    </recommendedName>
</protein>
<dbReference type="AlphaFoldDB" id="A0A6J8C6B1"/>
<keyword evidence="5" id="KW-1185">Reference proteome</keyword>
<dbReference type="PANTHER" id="PTHR25462:SF296">
    <property type="entry name" value="MEIOTIC P26, ISOFORM F"/>
    <property type="match status" value="1"/>
</dbReference>
<dbReference type="Gene3D" id="2.120.10.30">
    <property type="entry name" value="TolB, C-terminal domain"/>
    <property type="match status" value="1"/>
</dbReference>
<dbReference type="InterPro" id="IPR000315">
    <property type="entry name" value="Znf_B-box"/>
</dbReference>
<gene>
    <name evidence="4" type="ORF">MCOR_26930</name>
</gene>
<dbReference type="EMBL" id="CACVKT020004875">
    <property type="protein sequence ID" value="CAC5391958.1"/>
    <property type="molecule type" value="Genomic_DNA"/>
</dbReference>
<feature type="coiled-coil region" evidence="2">
    <location>
        <begin position="150"/>
        <end position="210"/>
    </location>
</feature>
<keyword evidence="1" id="KW-0479">Metal-binding</keyword>
<dbReference type="PANTHER" id="PTHR25462">
    <property type="entry name" value="BONUS, ISOFORM C-RELATED"/>
    <property type="match status" value="1"/>
</dbReference>
<name>A0A6J8C6B1_MYTCO</name>
<dbReference type="Gene3D" id="3.30.160.60">
    <property type="entry name" value="Classic Zinc Finger"/>
    <property type="match status" value="1"/>
</dbReference>
<dbReference type="GO" id="GO:0008270">
    <property type="term" value="F:zinc ion binding"/>
    <property type="evidence" value="ECO:0007669"/>
    <property type="project" value="UniProtKB-KW"/>
</dbReference>
<keyword evidence="1" id="KW-0863">Zinc-finger</keyword>
<dbReference type="CDD" id="cd19757">
    <property type="entry name" value="Bbox1"/>
    <property type="match status" value="1"/>
</dbReference>
<reference evidence="4 5" key="1">
    <citation type="submission" date="2020-06" db="EMBL/GenBank/DDBJ databases">
        <authorList>
            <person name="Li R."/>
            <person name="Bekaert M."/>
        </authorList>
    </citation>
    <scope>NUCLEOTIDE SEQUENCE [LARGE SCALE GENOMIC DNA]</scope>
    <source>
        <strain evidence="5">wild</strain>
    </source>
</reference>
<dbReference type="OrthoDB" id="6101175at2759"/>
<dbReference type="SUPFAM" id="SSF63829">
    <property type="entry name" value="Calcium-dependent phosphotriesterase"/>
    <property type="match status" value="1"/>
</dbReference>